<reference evidence="1 2" key="1">
    <citation type="submission" date="2018-11" db="EMBL/GenBank/DDBJ databases">
        <title>Sequencing the genomes of 1000 actinobacteria strains.</title>
        <authorList>
            <person name="Klenk H.-P."/>
        </authorList>
    </citation>
    <scope>NUCLEOTIDE SEQUENCE [LARGE SCALE GENOMIC DNA]</scope>
    <source>
        <strain evidence="1 2">DSM 13521</strain>
    </source>
</reference>
<gene>
    <name evidence="1" type="ORF">EDD28_2184</name>
</gene>
<organism evidence="1 2">
    <name type="scientific">Salana multivorans</name>
    <dbReference type="NCBI Taxonomy" id="120377"/>
    <lineage>
        <taxon>Bacteria</taxon>
        <taxon>Bacillati</taxon>
        <taxon>Actinomycetota</taxon>
        <taxon>Actinomycetes</taxon>
        <taxon>Micrococcales</taxon>
        <taxon>Beutenbergiaceae</taxon>
        <taxon>Salana</taxon>
    </lineage>
</organism>
<comment type="caution">
    <text evidence="1">The sequence shown here is derived from an EMBL/GenBank/DDBJ whole genome shotgun (WGS) entry which is preliminary data.</text>
</comment>
<evidence type="ECO:0000313" key="1">
    <source>
        <dbReference type="EMBL" id="ROR97584.1"/>
    </source>
</evidence>
<proteinExistence type="predicted"/>
<evidence type="ECO:0008006" key="3">
    <source>
        <dbReference type="Google" id="ProtNLM"/>
    </source>
</evidence>
<dbReference type="AlphaFoldDB" id="A0A3N2DDS5"/>
<sequence>MSRRIAVKYAGVELDRAGRVAGHDSGATLVRRILRVFPGSIVVGAGPRRGEGFDVMPLEFLDPASAVVVNMDVLDSLDVVRQLRASATAQGYGPETSPQVMNFLWWPPSTYPEIEDRAALALSAALVPTFADSERTAQEVRELVSRLVVKQLAERMRMGWVNLGFRLDHVRPRKERAAGAPPVVQYPATYLSERKRPELFLEVVERVRQQVPIRVEVHLHESQLTRDLALRMGRKEWMWVGPLATRSDYWDDLSGTTAFLATASEESYGMAYVEALAAGVVGVLPDLPWARALLPAGYPLLYRTKDEAAALLLRAVTEPAACLAEVDAAVGGSLAEVLRTEHSDAVFDRALRSRVAEWFG</sequence>
<keyword evidence="2" id="KW-1185">Reference proteome</keyword>
<dbReference type="Gene3D" id="3.40.50.2000">
    <property type="entry name" value="Glycogen Phosphorylase B"/>
    <property type="match status" value="1"/>
</dbReference>
<protein>
    <recommendedName>
        <fullName evidence="3">Glycosyltransferase involved in cell wall biosynthesis</fullName>
    </recommendedName>
</protein>
<dbReference type="SUPFAM" id="SSF53756">
    <property type="entry name" value="UDP-Glycosyltransferase/glycogen phosphorylase"/>
    <property type="match status" value="1"/>
</dbReference>
<name>A0A3N2DDS5_9MICO</name>
<accession>A0A3N2DDS5</accession>
<dbReference type="OrthoDB" id="3247161at2"/>
<dbReference type="EMBL" id="RKHQ01000001">
    <property type="protein sequence ID" value="ROR97584.1"/>
    <property type="molecule type" value="Genomic_DNA"/>
</dbReference>
<dbReference type="Proteomes" id="UP000275356">
    <property type="component" value="Unassembled WGS sequence"/>
</dbReference>
<dbReference type="RefSeq" id="WP_123739609.1">
    <property type="nucleotide sequence ID" value="NZ_RKHQ01000001.1"/>
</dbReference>
<evidence type="ECO:0000313" key="2">
    <source>
        <dbReference type="Proteomes" id="UP000275356"/>
    </source>
</evidence>